<name>A0A3S5FFY4_9PLAT</name>
<gene>
    <name evidence="2" type="ORF">PXEA_LOCUS28174</name>
</gene>
<protein>
    <submittedName>
        <fullName evidence="2">Uncharacterized protein</fullName>
    </submittedName>
</protein>
<dbReference type="Proteomes" id="UP000784294">
    <property type="component" value="Unassembled WGS sequence"/>
</dbReference>
<dbReference type="EMBL" id="CAAALY010248279">
    <property type="protein sequence ID" value="VEL34734.1"/>
    <property type="molecule type" value="Genomic_DNA"/>
</dbReference>
<evidence type="ECO:0000313" key="3">
    <source>
        <dbReference type="Proteomes" id="UP000784294"/>
    </source>
</evidence>
<evidence type="ECO:0000256" key="1">
    <source>
        <dbReference type="SAM" id="MobiDB-lite"/>
    </source>
</evidence>
<organism evidence="2 3">
    <name type="scientific">Protopolystoma xenopodis</name>
    <dbReference type="NCBI Taxonomy" id="117903"/>
    <lineage>
        <taxon>Eukaryota</taxon>
        <taxon>Metazoa</taxon>
        <taxon>Spiralia</taxon>
        <taxon>Lophotrochozoa</taxon>
        <taxon>Platyhelminthes</taxon>
        <taxon>Monogenea</taxon>
        <taxon>Polyopisthocotylea</taxon>
        <taxon>Polystomatidea</taxon>
        <taxon>Polystomatidae</taxon>
        <taxon>Protopolystoma</taxon>
    </lineage>
</organism>
<proteinExistence type="predicted"/>
<dbReference type="AlphaFoldDB" id="A0A3S5FFY4"/>
<feature type="compositionally biased region" description="Basic residues" evidence="1">
    <location>
        <begin position="20"/>
        <end position="31"/>
    </location>
</feature>
<sequence length="87" mass="9954">MTPCSDEVGQLTDESSAPFHRNRTRLPRKQRQQGQSTAGEEESADPSFESLHATITCSKLERANLWFPTNQRQLADTPYRFRQSLTN</sequence>
<reference evidence="2" key="1">
    <citation type="submission" date="2018-11" db="EMBL/GenBank/DDBJ databases">
        <authorList>
            <consortium name="Pathogen Informatics"/>
        </authorList>
    </citation>
    <scope>NUCLEOTIDE SEQUENCE</scope>
</reference>
<keyword evidence="3" id="KW-1185">Reference proteome</keyword>
<evidence type="ECO:0000313" key="2">
    <source>
        <dbReference type="EMBL" id="VEL34734.1"/>
    </source>
</evidence>
<accession>A0A3S5FFY4</accession>
<feature type="region of interest" description="Disordered" evidence="1">
    <location>
        <begin position="1"/>
        <end position="49"/>
    </location>
</feature>
<comment type="caution">
    <text evidence="2">The sequence shown here is derived from an EMBL/GenBank/DDBJ whole genome shotgun (WGS) entry which is preliminary data.</text>
</comment>